<keyword evidence="1" id="KW-0433">Leucine-rich repeat</keyword>
<dbReference type="Pfam" id="PF13855">
    <property type="entry name" value="LRR_8"/>
    <property type="match status" value="2"/>
</dbReference>
<dbReference type="SMART" id="SM00082">
    <property type="entry name" value="LRRCT"/>
    <property type="match status" value="1"/>
</dbReference>
<evidence type="ECO:0000256" key="3">
    <source>
        <dbReference type="ARBA" id="ARBA00022737"/>
    </source>
</evidence>
<keyword evidence="3" id="KW-0677">Repeat</keyword>
<dbReference type="InterPro" id="IPR001611">
    <property type="entry name" value="Leu-rich_rpt"/>
</dbReference>
<name>A0A9P0G855_9CUCU</name>
<dbReference type="PANTHER" id="PTHR24366:SF165">
    <property type="entry name" value="LEUCINE-RICH TENDON-SPECIFIC PROTEIN, ISOFORM C"/>
    <property type="match status" value="1"/>
</dbReference>
<sequence length="715" mass="78998">MWWFVLSLVWWCGSSAIPSTGPDLWKCPEIDSQPVVECSCDMPHTLRCIGDKTAMKIIGQTLRAKASDSVSLLDCTIQNVTSITEPILEGIALHGLVISSGELRKIDKRAFEKLASPLQALGLPNNQLSNVPTIALQSLPELDRLDLSGNKLEHLDMSSFEGLRNLSFIDLSDNLVTRITPDAFDDLPQLRILRLRANQITISTIARLNPLPTIEDLDLSENALIGPLGPGTFSKMTYLKDLQLSHNALSSIKMGSLQGLTSLTSLRLQHNQIDVIEDHAFSHLTSLQTLELAHNRIVAVSGASLAHLQKLMILDLRHNFLRALTADLIQPLRSLKTLKLDENDISIVASDAFKPTTELQHFTLSENPLNCDCSLSEFAQWLTNSSLSKEDKSTAVCTTPPHLENGLLIEMPTYNLICGDEDDTIVAPLSSPFKARINLKDFDYDGDEIKLSWSIEDDFTSYTCDAIFIYEEEGPNEVLVESNPVKCNSSELVDPKTLYVTIPDVVQLQQDHSYRYCIVLLEAIQADDVSLILGCSDILPLIKNVKIQPSTINYVVKTPKIISVLANLTSSGVLSIDVNVYPIANCELNVAILEQSALLSQRTINCSNPKYSFLGLNTGPYRVCANVVSSSPSIDINKSKCVTVFRAAASGFTNLDVAFVSIFLVLCVMVIGLVWGVKKILMRPKMQTHQCFLPPDCDDHVQHNRYVKLQATTKL</sequence>
<keyword evidence="4" id="KW-0472">Membrane</keyword>
<dbReference type="Gene3D" id="3.80.10.10">
    <property type="entry name" value="Ribonuclease Inhibitor"/>
    <property type="match status" value="3"/>
</dbReference>
<evidence type="ECO:0000256" key="5">
    <source>
        <dbReference type="SAM" id="SignalP"/>
    </source>
</evidence>
<evidence type="ECO:0000313" key="7">
    <source>
        <dbReference type="EMBL" id="CAH1101496.1"/>
    </source>
</evidence>
<keyword evidence="8" id="KW-1185">Reference proteome</keyword>
<feature type="transmembrane region" description="Helical" evidence="4">
    <location>
        <begin position="657"/>
        <end position="677"/>
    </location>
</feature>
<dbReference type="OrthoDB" id="2151624at2759"/>
<proteinExistence type="predicted"/>
<dbReference type="FunFam" id="3.80.10.10:FF:001164">
    <property type="entry name" value="GH01279p"/>
    <property type="match status" value="1"/>
</dbReference>
<evidence type="ECO:0000256" key="2">
    <source>
        <dbReference type="ARBA" id="ARBA00022729"/>
    </source>
</evidence>
<dbReference type="PANTHER" id="PTHR24366">
    <property type="entry name" value="IG(IMMUNOGLOBULIN) AND LRR(LEUCINE RICH REPEAT) DOMAINS"/>
    <property type="match status" value="1"/>
</dbReference>
<keyword evidence="2 5" id="KW-0732">Signal</keyword>
<evidence type="ECO:0000256" key="1">
    <source>
        <dbReference type="ARBA" id="ARBA00022614"/>
    </source>
</evidence>
<dbReference type="AlphaFoldDB" id="A0A9P0G855"/>
<gene>
    <name evidence="7" type="ORF">PSYICH_LOCUS2527</name>
</gene>
<accession>A0A9P0G855</accession>
<feature type="domain" description="LRRCT" evidence="6">
    <location>
        <begin position="367"/>
        <end position="419"/>
    </location>
</feature>
<keyword evidence="4" id="KW-0812">Transmembrane</keyword>
<organism evidence="7 8">
    <name type="scientific">Psylliodes chrysocephalus</name>
    <dbReference type="NCBI Taxonomy" id="3402493"/>
    <lineage>
        <taxon>Eukaryota</taxon>
        <taxon>Metazoa</taxon>
        <taxon>Ecdysozoa</taxon>
        <taxon>Arthropoda</taxon>
        <taxon>Hexapoda</taxon>
        <taxon>Insecta</taxon>
        <taxon>Pterygota</taxon>
        <taxon>Neoptera</taxon>
        <taxon>Endopterygota</taxon>
        <taxon>Coleoptera</taxon>
        <taxon>Polyphaga</taxon>
        <taxon>Cucujiformia</taxon>
        <taxon>Chrysomeloidea</taxon>
        <taxon>Chrysomelidae</taxon>
        <taxon>Galerucinae</taxon>
        <taxon>Alticini</taxon>
        <taxon>Psylliodes</taxon>
    </lineage>
</organism>
<feature type="chain" id="PRO_5040272888" description="LRRCT domain-containing protein" evidence="5">
    <location>
        <begin position="17"/>
        <end position="715"/>
    </location>
</feature>
<dbReference type="InterPro" id="IPR000483">
    <property type="entry name" value="Cys-rich_flank_reg_C"/>
</dbReference>
<dbReference type="FunFam" id="3.80.10.10:FF:001360">
    <property type="entry name" value="Uncharacterized protein"/>
    <property type="match status" value="1"/>
</dbReference>
<dbReference type="InterPro" id="IPR032675">
    <property type="entry name" value="LRR_dom_sf"/>
</dbReference>
<feature type="signal peptide" evidence="5">
    <location>
        <begin position="1"/>
        <end position="16"/>
    </location>
</feature>
<evidence type="ECO:0000259" key="6">
    <source>
        <dbReference type="SMART" id="SM00082"/>
    </source>
</evidence>
<dbReference type="SMART" id="SM00365">
    <property type="entry name" value="LRR_SD22"/>
    <property type="match status" value="4"/>
</dbReference>
<dbReference type="PROSITE" id="PS51450">
    <property type="entry name" value="LRR"/>
    <property type="match status" value="2"/>
</dbReference>
<dbReference type="Proteomes" id="UP001153636">
    <property type="component" value="Chromosome 11"/>
</dbReference>
<reference evidence="7" key="1">
    <citation type="submission" date="2022-01" db="EMBL/GenBank/DDBJ databases">
        <authorList>
            <person name="King R."/>
        </authorList>
    </citation>
    <scope>NUCLEOTIDE SEQUENCE</scope>
</reference>
<dbReference type="SUPFAM" id="SSF52058">
    <property type="entry name" value="L domain-like"/>
    <property type="match status" value="1"/>
</dbReference>
<evidence type="ECO:0000256" key="4">
    <source>
        <dbReference type="SAM" id="Phobius"/>
    </source>
</evidence>
<dbReference type="SMART" id="SM00369">
    <property type="entry name" value="LRR_TYP"/>
    <property type="match status" value="9"/>
</dbReference>
<protein>
    <recommendedName>
        <fullName evidence="6">LRRCT domain-containing protein</fullName>
    </recommendedName>
</protein>
<dbReference type="GO" id="GO:0071944">
    <property type="term" value="C:cell periphery"/>
    <property type="evidence" value="ECO:0007669"/>
    <property type="project" value="UniProtKB-ARBA"/>
</dbReference>
<dbReference type="EMBL" id="OV651823">
    <property type="protein sequence ID" value="CAH1101496.1"/>
    <property type="molecule type" value="Genomic_DNA"/>
</dbReference>
<evidence type="ECO:0000313" key="8">
    <source>
        <dbReference type="Proteomes" id="UP001153636"/>
    </source>
</evidence>
<keyword evidence="4" id="KW-1133">Transmembrane helix</keyword>
<dbReference type="InterPro" id="IPR003591">
    <property type="entry name" value="Leu-rich_rpt_typical-subtyp"/>
</dbReference>